<comment type="catalytic activity">
    <reaction evidence="1">
        <text>ATP + protein L-histidine = ADP + protein N-phospho-L-histidine.</text>
        <dbReference type="EC" id="2.7.13.3"/>
    </reaction>
</comment>
<evidence type="ECO:0000256" key="6">
    <source>
        <dbReference type="ARBA" id="ARBA00022692"/>
    </source>
</evidence>
<dbReference type="InterPro" id="IPR050428">
    <property type="entry name" value="TCS_sensor_his_kinase"/>
</dbReference>
<dbReference type="EC" id="2.7.13.3" evidence="3"/>
<evidence type="ECO:0000313" key="15">
    <source>
        <dbReference type="Proteomes" id="UP001059380"/>
    </source>
</evidence>
<dbReference type="KEGG" id="orp:MOP44_19945"/>
<dbReference type="Pfam" id="PF02518">
    <property type="entry name" value="HATPase_c"/>
    <property type="match status" value="1"/>
</dbReference>
<dbReference type="Gene3D" id="1.10.8.500">
    <property type="entry name" value="HAMP domain in histidine kinase"/>
    <property type="match status" value="1"/>
</dbReference>
<dbReference type="InterPro" id="IPR036890">
    <property type="entry name" value="HATPase_C_sf"/>
</dbReference>
<dbReference type="EMBL" id="CP093313">
    <property type="protein sequence ID" value="UWZ82829.1"/>
    <property type="molecule type" value="Genomic_DNA"/>
</dbReference>
<evidence type="ECO:0000256" key="4">
    <source>
        <dbReference type="ARBA" id="ARBA00022553"/>
    </source>
</evidence>
<feature type="domain" description="Histidine kinase" evidence="12">
    <location>
        <begin position="237"/>
        <end position="453"/>
    </location>
</feature>
<dbReference type="InterPro" id="IPR004358">
    <property type="entry name" value="Sig_transdc_His_kin-like_C"/>
</dbReference>
<dbReference type="Gene3D" id="3.30.565.10">
    <property type="entry name" value="Histidine kinase-like ATPase, C-terminal domain"/>
    <property type="match status" value="1"/>
</dbReference>
<dbReference type="SMART" id="SM00388">
    <property type="entry name" value="HisKA"/>
    <property type="match status" value="1"/>
</dbReference>
<name>A0A9J7BNU5_9BACT</name>
<dbReference type="GO" id="GO:0000155">
    <property type="term" value="F:phosphorelay sensor kinase activity"/>
    <property type="evidence" value="ECO:0007669"/>
    <property type="project" value="InterPro"/>
</dbReference>
<evidence type="ECO:0000256" key="8">
    <source>
        <dbReference type="ARBA" id="ARBA00022989"/>
    </source>
</evidence>
<proteinExistence type="predicted"/>
<feature type="transmembrane region" description="Helical" evidence="11">
    <location>
        <begin position="154"/>
        <end position="176"/>
    </location>
</feature>
<evidence type="ECO:0000256" key="3">
    <source>
        <dbReference type="ARBA" id="ARBA00012438"/>
    </source>
</evidence>
<dbReference type="InterPro" id="IPR003661">
    <property type="entry name" value="HisK_dim/P_dom"/>
</dbReference>
<dbReference type="PROSITE" id="PS50885">
    <property type="entry name" value="HAMP"/>
    <property type="match status" value="1"/>
</dbReference>
<dbReference type="Gene3D" id="1.10.287.130">
    <property type="match status" value="1"/>
</dbReference>
<keyword evidence="9" id="KW-0902">Two-component regulatory system</keyword>
<keyword evidence="14" id="KW-0547">Nucleotide-binding</keyword>
<dbReference type="PANTHER" id="PTHR45436">
    <property type="entry name" value="SENSOR HISTIDINE KINASE YKOH"/>
    <property type="match status" value="1"/>
</dbReference>
<dbReference type="SUPFAM" id="SSF158472">
    <property type="entry name" value="HAMP domain-like"/>
    <property type="match status" value="1"/>
</dbReference>
<keyword evidence="14" id="KW-0067">ATP-binding</keyword>
<feature type="domain" description="HAMP" evidence="13">
    <location>
        <begin position="174"/>
        <end position="229"/>
    </location>
</feature>
<organism evidence="14 15">
    <name type="scientific">Occallatibacter riparius</name>
    <dbReference type="NCBI Taxonomy" id="1002689"/>
    <lineage>
        <taxon>Bacteria</taxon>
        <taxon>Pseudomonadati</taxon>
        <taxon>Acidobacteriota</taxon>
        <taxon>Terriglobia</taxon>
        <taxon>Terriglobales</taxon>
        <taxon>Acidobacteriaceae</taxon>
        <taxon>Occallatibacter</taxon>
    </lineage>
</organism>
<dbReference type="CDD" id="cd00082">
    <property type="entry name" value="HisKA"/>
    <property type="match status" value="1"/>
</dbReference>
<dbReference type="Proteomes" id="UP001059380">
    <property type="component" value="Chromosome"/>
</dbReference>
<dbReference type="AlphaFoldDB" id="A0A9J7BNU5"/>
<protein>
    <recommendedName>
        <fullName evidence="3">histidine kinase</fullName>
        <ecNumber evidence="3">2.7.13.3</ecNumber>
    </recommendedName>
</protein>
<evidence type="ECO:0000313" key="14">
    <source>
        <dbReference type="EMBL" id="UWZ82829.1"/>
    </source>
</evidence>
<evidence type="ECO:0000256" key="7">
    <source>
        <dbReference type="ARBA" id="ARBA00022777"/>
    </source>
</evidence>
<dbReference type="SUPFAM" id="SSF55874">
    <property type="entry name" value="ATPase domain of HSP90 chaperone/DNA topoisomerase II/histidine kinase"/>
    <property type="match status" value="1"/>
</dbReference>
<evidence type="ECO:0000259" key="13">
    <source>
        <dbReference type="PROSITE" id="PS50885"/>
    </source>
</evidence>
<dbReference type="InterPro" id="IPR005467">
    <property type="entry name" value="His_kinase_dom"/>
</dbReference>
<dbReference type="GO" id="GO:0005886">
    <property type="term" value="C:plasma membrane"/>
    <property type="evidence" value="ECO:0007669"/>
    <property type="project" value="TreeGrafter"/>
</dbReference>
<dbReference type="SUPFAM" id="SSF47384">
    <property type="entry name" value="Homodimeric domain of signal transducing histidine kinase"/>
    <property type="match status" value="1"/>
</dbReference>
<evidence type="ECO:0000256" key="2">
    <source>
        <dbReference type="ARBA" id="ARBA00004141"/>
    </source>
</evidence>
<keyword evidence="10 11" id="KW-0472">Membrane</keyword>
<comment type="subcellular location">
    <subcellularLocation>
        <location evidence="2">Membrane</location>
        <topology evidence="2">Multi-pass membrane protein</topology>
    </subcellularLocation>
</comment>
<dbReference type="Pfam" id="PF00672">
    <property type="entry name" value="HAMP"/>
    <property type="match status" value="1"/>
</dbReference>
<dbReference type="SMART" id="SM00304">
    <property type="entry name" value="HAMP"/>
    <property type="match status" value="1"/>
</dbReference>
<evidence type="ECO:0000256" key="5">
    <source>
        <dbReference type="ARBA" id="ARBA00022679"/>
    </source>
</evidence>
<dbReference type="SMART" id="SM00387">
    <property type="entry name" value="HATPase_c"/>
    <property type="match status" value="1"/>
</dbReference>
<dbReference type="RefSeq" id="WP_260792082.1">
    <property type="nucleotide sequence ID" value="NZ_CP093313.1"/>
</dbReference>
<evidence type="ECO:0000256" key="1">
    <source>
        <dbReference type="ARBA" id="ARBA00000085"/>
    </source>
</evidence>
<dbReference type="InterPro" id="IPR003660">
    <property type="entry name" value="HAMP_dom"/>
</dbReference>
<dbReference type="CDD" id="cd06225">
    <property type="entry name" value="HAMP"/>
    <property type="match status" value="1"/>
</dbReference>
<dbReference type="InterPro" id="IPR003594">
    <property type="entry name" value="HATPase_dom"/>
</dbReference>
<dbReference type="InterPro" id="IPR036097">
    <property type="entry name" value="HisK_dim/P_sf"/>
</dbReference>
<keyword evidence="15" id="KW-1185">Reference proteome</keyword>
<evidence type="ECO:0000256" key="10">
    <source>
        <dbReference type="ARBA" id="ARBA00023136"/>
    </source>
</evidence>
<evidence type="ECO:0000256" key="9">
    <source>
        <dbReference type="ARBA" id="ARBA00023012"/>
    </source>
</evidence>
<dbReference type="PANTHER" id="PTHR45436:SF15">
    <property type="entry name" value="SENSOR HISTIDINE KINASE CUSS"/>
    <property type="match status" value="1"/>
</dbReference>
<accession>A0A9J7BNU5</accession>
<keyword evidence="7" id="KW-0418">Kinase</keyword>
<evidence type="ECO:0000259" key="12">
    <source>
        <dbReference type="PROSITE" id="PS50109"/>
    </source>
</evidence>
<reference evidence="14" key="1">
    <citation type="submission" date="2021-04" db="EMBL/GenBank/DDBJ databases">
        <title>Phylogenetic analysis of Acidobacteriaceae.</title>
        <authorList>
            <person name="Qiu L."/>
            <person name="Zhang Q."/>
        </authorList>
    </citation>
    <scope>NUCLEOTIDE SEQUENCE</scope>
    <source>
        <strain evidence="14">DSM 25168</strain>
    </source>
</reference>
<sequence>MRLFLRIFLAFWLATILMIAAVLAAGELWPASFPGERGALFKPEAASSVLRRAINTYEVRGAEAFVAEVQTSALLRNGSLHLIDPKGHVLASDGTPPPFMAQLADDAFKSNSIEVMRSALRVEFAFPIQSGSGKRYVAVLTALGAKRRISRPHFWFHLSLATLPATLVCIALSLYLTRPITRLRATAQRLAEGDLAARSSPRRITRGDELGDLARDFDIMAARIQQLMTAQRRFVADVSHELGAPLTRMHLAQALLRREIEGASSQALKRIERETDKLSSLVQQLLLLAGLEAGRCPEETMVPVALHSLCMSLIDDANLEAEHANCRVESTRDDVTILAYPQLLRRAIDNVLRNAIRYAPPGSEIQLNCRTDAVKKEVIVEVLDSGPGVPDSMLFDIFLPFFRTAPGRESNSGGTGLGLAIAAEAVRLHDGTIAAWNRRDGGLQVVIALPHRLPVS</sequence>
<keyword evidence="5" id="KW-0808">Transferase</keyword>
<dbReference type="PRINTS" id="PR00344">
    <property type="entry name" value="BCTRLSENSOR"/>
</dbReference>
<keyword evidence="8 11" id="KW-1133">Transmembrane helix</keyword>
<keyword evidence="6 11" id="KW-0812">Transmembrane</keyword>
<dbReference type="Pfam" id="PF00512">
    <property type="entry name" value="HisKA"/>
    <property type="match status" value="1"/>
</dbReference>
<dbReference type="PROSITE" id="PS50109">
    <property type="entry name" value="HIS_KIN"/>
    <property type="match status" value="1"/>
</dbReference>
<dbReference type="GO" id="GO:0005524">
    <property type="term" value="F:ATP binding"/>
    <property type="evidence" value="ECO:0007669"/>
    <property type="project" value="UniProtKB-KW"/>
</dbReference>
<keyword evidence="4" id="KW-0597">Phosphoprotein</keyword>
<evidence type="ECO:0000256" key="11">
    <source>
        <dbReference type="SAM" id="Phobius"/>
    </source>
</evidence>
<gene>
    <name evidence="14" type="ORF">MOP44_19945</name>
</gene>